<feature type="compositionally biased region" description="Polar residues" evidence="1">
    <location>
        <begin position="35"/>
        <end position="52"/>
    </location>
</feature>
<reference evidence="2" key="2">
    <citation type="submission" date="2020-11" db="EMBL/GenBank/DDBJ databases">
        <authorList>
            <person name="McCartney M.A."/>
            <person name="Auch B."/>
            <person name="Kono T."/>
            <person name="Mallez S."/>
            <person name="Becker A."/>
            <person name="Gohl D.M."/>
            <person name="Silverstein K.A.T."/>
            <person name="Koren S."/>
            <person name="Bechman K.B."/>
            <person name="Herman A."/>
            <person name="Abrahante J.E."/>
            <person name="Garbe J."/>
        </authorList>
    </citation>
    <scope>NUCLEOTIDE SEQUENCE</scope>
    <source>
        <strain evidence="2">Duluth1</strain>
        <tissue evidence="2">Whole animal</tissue>
    </source>
</reference>
<dbReference type="EMBL" id="JAIWYP010000003">
    <property type="protein sequence ID" value="KAH3857802.1"/>
    <property type="molecule type" value="Genomic_DNA"/>
</dbReference>
<organism evidence="2 3">
    <name type="scientific">Dreissena polymorpha</name>
    <name type="common">Zebra mussel</name>
    <name type="synonym">Mytilus polymorpha</name>
    <dbReference type="NCBI Taxonomy" id="45954"/>
    <lineage>
        <taxon>Eukaryota</taxon>
        <taxon>Metazoa</taxon>
        <taxon>Spiralia</taxon>
        <taxon>Lophotrochozoa</taxon>
        <taxon>Mollusca</taxon>
        <taxon>Bivalvia</taxon>
        <taxon>Autobranchia</taxon>
        <taxon>Heteroconchia</taxon>
        <taxon>Euheterodonta</taxon>
        <taxon>Imparidentia</taxon>
        <taxon>Neoheterodontei</taxon>
        <taxon>Myida</taxon>
        <taxon>Dreissenoidea</taxon>
        <taxon>Dreissenidae</taxon>
        <taxon>Dreissena</taxon>
    </lineage>
</organism>
<name>A0A9D4LI68_DREPO</name>
<accession>A0A9D4LI68</accession>
<proteinExistence type="predicted"/>
<reference evidence="2" key="1">
    <citation type="journal article" date="2019" name="bioRxiv">
        <title>The Genome of the Zebra Mussel, Dreissena polymorpha: A Resource for Invasive Species Research.</title>
        <authorList>
            <person name="McCartney M.A."/>
            <person name="Auch B."/>
            <person name="Kono T."/>
            <person name="Mallez S."/>
            <person name="Zhang Y."/>
            <person name="Obille A."/>
            <person name="Becker A."/>
            <person name="Abrahante J.E."/>
            <person name="Garbe J."/>
            <person name="Badalamenti J.P."/>
            <person name="Herman A."/>
            <person name="Mangelson H."/>
            <person name="Liachko I."/>
            <person name="Sullivan S."/>
            <person name="Sone E.D."/>
            <person name="Koren S."/>
            <person name="Silverstein K.A.T."/>
            <person name="Beckman K.B."/>
            <person name="Gohl D.M."/>
        </authorList>
    </citation>
    <scope>NUCLEOTIDE SEQUENCE</scope>
    <source>
        <strain evidence="2">Duluth1</strain>
        <tissue evidence="2">Whole animal</tissue>
    </source>
</reference>
<feature type="region of interest" description="Disordered" evidence="1">
    <location>
        <begin position="26"/>
        <end position="83"/>
    </location>
</feature>
<gene>
    <name evidence="2" type="ORF">DPMN_100417</name>
</gene>
<keyword evidence="3" id="KW-1185">Reference proteome</keyword>
<dbReference type="AlphaFoldDB" id="A0A9D4LI68"/>
<evidence type="ECO:0000313" key="3">
    <source>
        <dbReference type="Proteomes" id="UP000828390"/>
    </source>
</evidence>
<evidence type="ECO:0000313" key="2">
    <source>
        <dbReference type="EMBL" id="KAH3857802.1"/>
    </source>
</evidence>
<sequence length="101" mass="11318">MADMKMASTFSSPFYECLSTRLPVGIEGNTKKSTENYSTPGTNMRTMKSSPHNYRGDADTSQGFGPIQHTTKSTTKISEKEQRHITDRRAIALYRYATSNT</sequence>
<comment type="caution">
    <text evidence="2">The sequence shown here is derived from an EMBL/GenBank/DDBJ whole genome shotgun (WGS) entry which is preliminary data.</text>
</comment>
<evidence type="ECO:0000256" key="1">
    <source>
        <dbReference type="SAM" id="MobiDB-lite"/>
    </source>
</evidence>
<protein>
    <submittedName>
        <fullName evidence="2">Uncharacterized protein</fullName>
    </submittedName>
</protein>
<dbReference type="Proteomes" id="UP000828390">
    <property type="component" value="Unassembled WGS sequence"/>
</dbReference>